<proteinExistence type="predicted"/>
<feature type="region of interest" description="Disordered" evidence="1">
    <location>
        <begin position="21"/>
        <end position="43"/>
    </location>
</feature>
<keyword evidence="2" id="KW-0732">Signal</keyword>
<sequence length="43" mass="4394">MGSRAPHTLLLLLAAALAPTQPARVSAGSGGKRSCEARAGRHR</sequence>
<name>Q9TNZ6_RAT</name>
<evidence type="ECO:0000313" key="3">
    <source>
        <dbReference type="EMBL" id="CAB65967.1"/>
    </source>
</evidence>
<reference evidence="3" key="1">
    <citation type="journal article" date="1995" name="Immunogenetics">
        <title>Sequence analysis of the promoter regions of the classical class I gene RT1.Al and two other class I genes of the rat MHC.</title>
        <authorList>
            <person name="Lambracht D."/>
            <person name="Wonigeit K."/>
        </authorList>
    </citation>
    <scope>NUCLEOTIDE SEQUENCE</scope>
    <source>
        <strain evidence="3">LEW</strain>
        <tissue evidence="3">Liver</tissue>
    </source>
</reference>
<accession>Q9TNZ6</accession>
<feature type="non-terminal residue" evidence="3">
    <location>
        <position position="43"/>
    </location>
</feature>
<feature type="signal peptide" evidence="2">
    <location>
        <begin position="1"/>
        <end position="22"/>
    </location>
</feature>
<dbReference type="AlphaFoldDB" id="Q9TNZ6"/>
<dbReference type="EMBL" id="X79721">
    <property type="protein sequence ID" value="CAB65967.1"/>
    <property type="molecule type" value="Genomic_DNA"/>
</dbReference>
<protein>
    <submittedName>
        <fullName evidence="3">MHC class I antigen</fullName>
    </submittedName>
</protein>
<gene>
    <name evidence="3" type="primary">RT12.5</name>
</gene>
<evidence type="ECO:0000256" key="2">
    <source>
        <dbReference type="SAM" id="SignalP"/>
    </source>
</evidence>
<feature type="compositionally biased region" description="Basic and acidic residues" evidence="1">
    <location>
        <begin position="33"/>
        <end position="43"/>
    </location>
</feature>
<organism evidence="3">
    <name type="scientific">Rattus norvegicus</name>
    <name type="common">Rat</name>
    <dbReference type="NCBI Taxonomy" id="10116"/>
    <lineage>
        <taxon>Eukaryota</taxon>
        <taxon>Metazoa</taxon>
        <taxon>Chordata</taxon>
        <taxon>Craniata</taxon>
        <taxon>Vertebrata</taxon>
        <taxon>Euteleostomi</taxon>
        <taxon>Mammalia</taxon>
        <taxon>Eutheria</taxon>
        <taxon>Euarchontoglires</taxon>
        <taxon>Glires</taxon>
        <taxon>Rodentia</taxon>
        <taxon>Myomorpha</taxon>
        <taxon>Muroidea</taxon>
        <taxon>Muridae</taxon>
        <taxon>Murinae</taxon>
        <taxon>Rattus</taxon>
    </lineage>
</organism>
<feature type="chain" id="PRO_5004333812" evidence="2">
    <location>
        <begin position="23"/>
        <end position="43"/>
    </location>
</feature>
<evidence type="ECO:0000256" key="1">
    <source>
        <dbReference type="SAM" id="MobiDB-lite"/>
    </source>
</evidence>